<evidence type="ECO:0000256" key="4">
    <source>
        <dbReference type="SAM" id="MobiDB-lite"/>
    </source>
</evidence>
<dbReference type="GO" id="GO:0004650">
    <property type="term" value="F:polygalacturonase activity"/>
    <property type="evidence" value="ECO:0007669"/>
    <property type="project" value="InterPro"/>
</dbReference>
<dbReference type="Proteomes" id="UP000465221">
    <property type="component" value="Unassembled WGS sequence"/>
</dbReference>
<reference evidence="7 8" key="1">
    <citation type="submission" date="2020-01" db="EMBL/GenBank/DDBJ databases">
        <title>Draft genome sequence of Aspergillus udagawae IFM 46972.</title>
        <authorList>
            <person name="Takahashi H."/>
            <person name="Yaguchi T."/>
        </authorList>
    </citation>
    <scope>NUCLEOTIDE SEQUENCE [LARGE SCALE GENOMIC DNA]</scope>
    <source>
        <strain evidence="7 8">IFM 46972</strain>
    </source>
</reference>
<feature type="compositionally biased region" description="Low complexity" evidence="4">
    <location>
        <begin position="1474"/>
        <end position="1497"/>
    </location>
</feature>
<dbReference type="PANTHER" id="PTHR33928">
    <property type="entry name" value="POLYGALACTURONASE QRT3"/>
    <property type="match status" value="1"/>
</dbReference>
<gene>
    <name evidence="7" type="ORF">IFM46972_07079</name>
</gene>
<feature type="compositionally biased region" description="Pro residues" evidence="4">
    <location>
        <begin position="1436"/>
        <end position="1445"/>
    </location>
</feature>
<feature type="chain" id="PRO_5034067367" description="Rhamnogalacturonase A/B/Epimerase-like pectate lyase domain-containing protein" evidence="5">
    <location>
        <begin position="30"/>
        <end position="1538"/>
    </location>
</feature>
<dbReference type="Pfam" id="PF12708">
    <property type="entry name" value="Pect-lyase_RHGA_epim"/>
    <property type="match status" value="2"/>
</dbReference>
<comment type="caution">
    <text evidence="7">The sequence shown here is derived from an EMBL/GenBank/DDBJ whole genome shotgun (WGS) entry which is preliminary data.</text>
</comment>
<dbReference type="SUPFAM" id="SSF51126">
    <property type="entry name" value="Pectin lyase-like"/>
    <property type="match status" value="2"/>
</dbReference>
<organism evidence="7 8">
    <name type="scientific">Aspergillus udagawae</name>
    <dbReference type="NCBI Taxonomy" id="91492"/>
    <lineage>
        <taxon>Eukaryota</taxon>
        <taxon>Fungi</taxon>
        <taxon>Dikarya</taxon>
        <taxon>Ascomycota</taxon>
        <taxon>Pezizomycotina</taxon>
        <taxon>Eurotiomycetes</taxon>
        <taxon>Eurotiomycetidae</taxon>
        <taxon>Eurotiales</taxon>
        <taxon>Aspergillaceae</taxon>
        <taxon>Aspergillus</taxon>
        <taxon>Aspergillus subgen. Fumigati</taxon>
    </lineage>
</organism>
<dbReference type="InterPro" id="IPR039279">
    <property type="entry name" value="QRT3-like"/>
</dbReference>
<keyword evidence="2" id="KW-0964">Secreted</keyword>
<name>A0A8H3P0N3_9EURO</name>
<dbReference type="EMBL" id="BLKC01000052">
    <property type="protein sequence ID" value="GFF43066.1"/>
    <property type="molecule type" value="Genomic_DNA"/>
</dbReference>
<dbReference type="InterPro" id="IPR011050">
    <property type="entry name" value="Pectin_lyase_fold/virulence"/>
</dbReference>
<dbReference type="CDD" id="cd23668">
    <property type="entry name" value="GH55_beta13glucanase-like"/>
    <property type="match status" value="1"/>
</dbReference>
<feature type="compositionally biased region" description="Low complexity" evidence="4">
    <location>
        <begin position="1509"/>
        <end position="1538"/>
    </location>
</feature>
<proteinExistence type="predicted"/>
<evidence type="ECO:0000313" key="7">
    <source>
        <dbReference type="EMBL" id="GFF43066.1"/>
    </source>
</evidence>
<feature type="region of interest" description="Disordered" evidence="4">
    <location>
        <begin position="1428"/>
        <end position="1538"/>
    </location>
</feature>
<feature type="region of interest" description="Disordered" evidence="4">
    <location>
        <begin position="1372"/>
        <end position="1412"/>
    </location>
</feature>
<evidence type="ECO:0000256" key="1">
    <source>
        <dbReference type="ARBA" id="ARBA00004613"/>
    </source>
</evidence>
<sequence length="1538" mass="163805">MAVHWAVLSPFPLFLSFLIACLYGSPVVAQYDKATTTDAAGNHIWTPLPNANPLSVITISSTAAASQPTLVWNCQQMPSICTNMYNFLRQQGGTGNIQGALEMVYDMDSTRTSTRRGHMCNSASTAPWGQHRCPDTNLPVPNKLYDPLPAGYDQSFYYSNLGKTISGADYWIIPGFVDAQGNNVPSGLMYTCDEFPPASWVGGGDGEDGNSRGTIICAASSLKCLSNVWSSVKAWFGSEVNAAEQDWQGQANSLLRSQLAVQYGWTRLKVASGNNPFSSLAAAFQFTTTTLAAPGAGEATTRAFIIKSNDPDMVVYSKRDEIAAEPTVSYWTERFTSSQHIVIGAPAQTPKPTKSKSGTIRVTGVGGPTVGANETMAITTSATYTSVSRTPSSTPFKQIVRREALYTNVTQSEIKKAEALVKAAINEQSAYNKRLFGNPRRNVMKARDGSLRRRDSDIPNYKVNSTVAAAAALLAELQAAQVVTNLSTTLNTTTSSTSQGKTRRDSAWWMDSINHNGMMAFNANSSTYPVWRNVVSYGADPTGALDSTAAINKAISDGFRCGSGCNSSSVTGALVYFPPGKYLVSSSIVAMYNTQLIGDPTDPPTILAASSFVGLGVISSDVYIDGGNGAEWYINQNNFFRQVRNFIIDIRQATVEYPAGLHWQVAQATSLQNIQFIQNTGTQQGIFAENGSGGFMSDLVFTGGNFGMYGGNQQFTVRNLKFTGCTTAIGLIWDWGWTWKGLDIENCGTGINMIGSGGARNTGSVYILDSTFTNTNVALLSTVPIDETAQGTTDITLDNVQMNGTPVAVQTSDGSTLLAGGSTLISFWAVGRIYNSDNPNGAYINGSNVTPLRPNTALLRGNDGGYFAVSKPQYESYTAAEVVNVKTYAGAAGDGSTDDTHAIQSTLDDHKGQDVIIFFPAGTYIVTDTVVIPEGAKIVGEVWSQIMASGDNFGDMTSPRVMVQVGNVGDVGSVEIQDMLFTTKGGTAGAVLVEWNIQASSPGSAAMWDSHFRVGGALGNELQLSQCPTKSTPNINSGCIAASMLLHLTSSSSAYLENIWAWTADHDMDDSANTMIDVYSARGILIESKGPTWLYGTASEHNVLYQYELYEAENIFMGMIQTESPYYPPVPSAPAPFDDAVGVFNADPNFTNCNSKDENSCAVSWALRMVSSSNVQIAGAGLYSWYQDHDPAEACVDAQNCQQRLVSTYLSSDIWLYNLITIGVTEMISPYGTNYSPALAAENTDATGHPYWSTINAWLLLADGATGGETPQPSQTITLADWWWGLSTPSASCWFPCVIVLPPVILPPMQAPVITSLIKGIPKTITPPAAETPTLTVDPITISGTPSISNAPISTSVTIQFNHSAIILPPFEYTDDDDDTSQNISGIIIPLPIKGPPPRSNSDDDSMPGSSSSNCWFLCDWPPKIPSISISNSSPWPKPDTPEPPGLDNNNNDVEDDGSGGGTEDGSQPQEPESTSTTSTTSSTTTTTTTTTTPSPSGCTAIPTIAIATDGISFSGTGTSGASASAWASSYPTVTNDP</sequence>
<feature type="non-terminal residue" evidence="7">
    <location>
        <position position="1"/>
    </location>
</feature>
<keyword evidence="3 5" id="KW-0732">Signal</keyword>
<evidence type="ECO:0000256" key="2">
    <source>
        <dbReference type="ARBA" id="ARBA00022525"/>
    </source>
</evidence>
<evidence type="ECO:0000256" key="5">
    <source>
        <dbReference type="SAM" id="SignalP"/>
    </source>
</evidence>
<dbReference type="GO" id="GO:0005576">
    <property type="term" value="C:extracellular region"/>
    <property type="evidence" value="ECO:0007669"/>
    <property type="project" value="UniProtKB-SubCell"/>
</dbReference>
<comment type="subcellular location">
    <subcellularLocation>
        <location evidence="1">Secreted</location>
    </subcellularLocation>
</comment>
<feature type="domain" description="Rhamnogalacturonase A/B/Epimerase-like pectate lyase" evidence="6">
    <location>
        <begin position="531"/>
        <end position="752"/>
    </location>
</feature>
<evidence type="ECO:0000313" key="8">
    <source>
        <dbReference type="Proteomes" id="UP000465221"/>
    </source>
</evidence>
<evidence type="ECO:0000256" key="3">
    <source>
        <dbReference type="ARBA" id="ARBA00022729"/>
    </source>
</evidence>
<dbReference type="InterPro" id="IPR012334">
    <property type="entry name" value="Pectin_lyas_fold"/>
</dbReference>
<accession>A0A8H3P0N3</accession>
<feature type="signal peptide" evidence="5">
    <location>
        <begin position="1"/>
        <end position="29"/>
    </location>
</feature>
<evidence type="ECO:0000259" key="6">
    <source>
        <dbReference type="Pfam" id="PF12708"/>
    </source>
</evidence>
<feature type="domain" description="Rhamnogalacturonase A/B/Epimerase-like pectate lyase" evidence="6">
    <location>
        <begin position="883"/>
        <end position="942"/>
    </location>
</feature>
<dbReference type="FunFam" id="2.160.20.10:FF:000049">
    <property type="entry name" value="Putative exo-beta-1,3-glucanase"/>
    <property type="match status" value="1"/>
</dbReference>
<dbReference type="Gene3D" id="2.160.20.10">
    <property type="entry name" value="Single-stranded right-handed beta-helix, Pectin lyase-like"/>
    <property type="match status" value="2"/>
</dbReference>
<dbReference type="PANTHER" id="PTHR33928:SF2">
    <property type="entry name" value="PECTATE LYASE SUPERFAMILY PROTEIN DOMAIN-CONTAINING PROTEIN-RELATED"/>
    <property type="match status" value="1"/>
</dbReference>
<protein>
    <recommendedName>
        <fullName evidence="6">Rhamnogalacturonase A/B/Epimerase-like pectate lyase domain-containing protein</fullName>
    </recommendedName>
</protein>
<dbReference type="InterPro" id="IPR024535">
    <property type="entry name" value="RHGA/B-epi-like_pectate_lyase"/>
</dbReference>